<reference evidence="3 4" key="1">
    <citation type="submission" date="2016-08" db="EMBL/GenBank/DDBJ databases">
        <title>New Insights into Marine Group III Euryarchaeota, from dark to light.</title>
        <authorList>
            <person name="Haro-Moreno J.M."/>
            <person name="Rodriguez-Valera F."/>
            <person name="Lopez-Garcia P."/>
            <person name="Moreira D."/>
            <person name="Martin-Cuadrado A.B."/>
        </authorList>
    </citation>
    <scope>NUCLEOTIDE SEQUENCE [LARGE SCALE GENOMIC DNA]</scope>
    <source>
        <strain evidence="3">CG-Bathy1</strain>
    </source>
</reference>
<evidence type="ECO:0000313" key="3">
    <source>
        <dbReference type="EMBL" id="OIR15706.1"/>
    </source>
</evidence>
<protein>
    <recommendedName>
        <fullName evidence="5">Phosphoserine phosphatase</fullName>
    </recommendedName>
</protein>
<name>A0A1J5T4C5_9ARCH</name>
<feature type="compositionally biased region" description="Basic and acidic residues" evidence="2">
    <location>
        <begin position="47"/>
        <end position="69"/>
    </location>
</feature>
<dbReference type="AlphaFoldDB" id="A0A1J5T4C5"/>
<evidence type="ECO:0008006" key="5">
    <source>
        <dbReference type="Google" id="ProtNLM"/>
    </source>
</evidence>
<dbReference type="EMBL" id="MIYU01000016">
    <property type="protein sequence ID" value="OIR15706.1"/>
    <property type="molecule type" value="Genomic_DNA"/>
</dbReference>
<organism evidence="3 4">
    <name type="scientific">Marine Group III euryarchaeote CG-Bathy1</name>
    <dbReference type="NCBI Taxonomy" id="1889001"/>
    <lineage>
        <taxon>Archaea</taxon>
        <taxon>Methanobacteriati</taxon>
        <taxon>Thermoplasmatota</taxon>
        <taxon>Thermoplasmata</taxon>
        <taxon>Candidatus Thermoprofundales</taxon>
    </lineage>
</organism>
<dbReference type="Pfam" id="PF23435">
    <property type="entry name" value="DUF7121"/>
    <property type="match status" value="1"/>
</dbReference>
<feature type="coiled-coil region" evidence="1">
    <location>
        <begin position="99"/>
        <end position="182"/>
    </location>
</feature>
<dbReference type="Proteomes" id="UP000183815">
    <property type="component" value="Unassembled WGS sequence"/>
</dbReference>
<evidence type="ECO:0000256" key="2">
    <source>
        <dbReference type="SAM" id="MobiDB-lite"/>
    </source>
</evidence>
<feature type="region of interest" description="Disordered" evidence="2">
    <location>
        <begin position="1"/>
        <end position="82"/>
    </location>
</feature>
<dbReference type="InterPro" id="IPR055545">
    <property type="entry name" value="DUF7121"/>
</dbReference>
<gene>
    <name evidence="3" type="ORF">BEU04_02070</name>
</gene>
<proteinExistence type="predicted"/>
<evidence type="ECO:0000313" key="4">
    <source>
        <dbReference type="Proteomes" id="UP000183815"/>
    </source>
</evidence>
<accession>A0A1J5T4C5</accession>
<sequence length="374" mass="43066">MEGEPEQNASAPEGETPSSEDTLEKSIEIQEEATENSSSDQEPVSPDESKDSKKTKEVESKDSKKTKEVDSEDSEEVEEEVNFELKYSETSLDDILSVRKELYESSEEFRAQRDELNLKSQENIISRNSFNEKVKELMEAVETHRETRNTLNEKVAELKSGRKEATNKAEKLRQDFLDLKKSKFANSRLPPIFKIRKELKELEIKQMTTPLTTSKERGLVEKIGLLQQQIREYNEMLDSDSDVAEARSNYKDSEKSRKIILKEMNQTRQEAQREHDQMYRDLKKSRSTRKKADSYQRAFIKSKTEADEIHGAYIELLKEIQAIDRIIGDRRKATSSPGETTKTMASAEELYQKFLGGDKLTTNELMVIQKAGLL</sequence>
<feature type="compositionally biased region" description="Acidic residues" evidence="2">
    <location>
        <begin position="70"/>
        <end position="82"/>
    </location>
</feature>
<feature type="compositionally biased region" description="Basic and acidic residues" evidence="2">
    <location>
        <begin position="270"/>
        <end position="294"/>
    </location>
</feature>
<evidence type="ECO:0000256" key="1">
    <source>
        <dbReference type="SAM" id="Coils"/>
    </source>
</evidence>
<feature type="region of interest" description="Disordered" evidence="2">
    <location>
        <begin position="267"/>
        <end position="294"/>
    </location>
</feature>
<comment type="caution">
    <text evidence="3">The sequence shown here is derived from an EMBL/GenBank/DDBJ whole genome shotgun (WGS) entry which is preliminary data.</text>
</comment>
<keyword evidence="1" id="KW-0175">Coiled coil</keyword>